<dbReference type="Gene3D" id="3.10.310.50">
    <property type="match status" value="1"/>
</dbReference>
<dbReference type="EMBL" id="VYQB01000002">
    <property type="protein sequence ID" value="KAA9020897.1"/>
    <property type="molecule type" value="Genomic_DNA"/>
</dbReference>
<evidence type="ECO:0000259" key="2">
    <source>
        <dbReference type="Pfam" id="PF04536"/>
    </source>
</evidence>
<accession>A0A5J5IAE2</accession>
<gene>
    <name evidence="4" type="ORF">F4U95_04360</name>
    <name evidence="3" type="ORF">F4U96_04360</name>
</gene>
<name>A0A5J5IAE2_9SPHN</name>
<dbReference type="PROSITE" id="PS51257">
    <property type="entry name" value="PROKAR_LIPOPROTEIN"/>
    <property type="match status" value="1"/>
</dbReference>
<dbReference type="PANTHER" id="PTHR30373:SF2">
    <property type="entry name" value="UPF0603 PROTEIN YGCG"/>
    <property type="match status" value="1"/>
</dbReference>
<evidence type="ECO:0000313" key="3">
    <source>
        <dbReference type="EMBL" id="KAA9020897.1"/>
    </source>
</evidence>
<reference evidence="5 6" key="1">
    <citation type="submission" date="2019-09" db="EMBL/GenBank/DDBJ databases">
        <authorList>
            <person name="Feng G."/>
        </authorList>
    </citation>
    <scope>NUCLEOTIDE SEQUENCE [LARGE SCALE GENOMIC DNA]</scope>
    <source>
        <strain evidence="4 5">KACC 19283</strain>
        <strain evidence="3 6">KACC 19284</strain>
    </source>
</reference>
<dbReference type="InterPro" id="IPR007621">
    <property type="entry name" value="TPM_dom"/>
</dbReference>
<evidence type="ECO:0000313" key="4">
    <source>
        <dbReference type="EMBL" id="KAA9033224.1"/>
    </source>
</evidence>
<feature type="signal peptide" evidence="1">
    <location>
        <begin position="1"/>
        <end position="21"/>
    </location>
</feature>
<dbReference type="Proteomes" id="UP000325933">
    <property type="component" value="Unassembled WGS sequence"/>
</dbReference>
<keyword evidence="6" id="KW-1185">Reference proteome</keyword>
<dbReference type="Proteomes" id="UP000326364">
    <property type="component" value="Unassembled WGS sequence"/>
</dbReference>
<evidence type="ECO:0000313" key="6">
    <source>
        <dbReference type="Proteomes" id="UP000326364"/>
    </source>
</evidence>
<dbReference type="EMBL" id="VYQA01000002">
    <property type="protein sequence ID" value="KAA9033224.1"/>
    <property type="molecule type" value="Genomic_DNA"/>
</dbReference>
<feature type="domain" description="TPM" evidence="2">
    <location>
        <begin position="34"/>
        <end position="157"/>
    </location>
</feature>
<organism evidence="4 5">
    <name type="scientific">Sphingobium limneticum</name>
    <dbReference type="NCBI Taxonomy" id="1007511"/>
    <lineage>
        <taxon>Bacteria</taxon>
        <taxon>Pseudomonadati</taxon>
        <taxon>Pseudomonadota</taxon>
        <taxon>Alphaproteobacteria</taxon>
        <taxon>Sphingomonadales</taxon>
        <taxon>Sphingomonadaceae</taxon>
        <taxon>Sphingobium</taxon>
    </lineage>
</organism>
<evidence type="ECO:0000256" key="1">
    <source>
        <dbReference type="SAM" id="SignalP"/>
    </source>
</evidence>
<dbReference type="AlphaFoldDB" id="A0A5J5IAE2"/>
<evidence type="ECO:0000313" key="5">
    <source>
        <dbReference type="Proteomes" id="UP000325933"/>
    </source>
</evidence>
<comment type="caution">
    <text evidence="4">The sequence shown here is derived from an EMBL/GenBank/DDBJ whole genome shotgun (WGS) entry which is preliminary data.</text>
</comment>
<keyword evidence="1" id="KW-0732">Signal</keyword>
<sequence>MTVRSAILMGLMLLGGCGADAQAPKAAMELTGRVVDQANLIDDGLESQLTARLLRLERETGVQMVIATTPSLGGRTIKAYGLDLANAWGVGSKARNDGLVLLVAPVERKVRIEVGYGLEAGMTNALCDEIIQRSIVPHFRTGDMPGGILTGTDAIISAIAKQRPAQRKAA</sequence>
<dbReference type="PANTHER" id="PTHR30373">
    <property type="entry name" value="UPF0603 PROTEIN YGCG"/>
    <property type="match status" value="1"/>
</dbReference>
<protein>
    <submittedName>
        <fullName evidence="4">TPM domain-containing protein</fullName>
    </submittedName>
</protein>
<dbReference type="Pfam" id="PF04536">
    <property type="entry name" value="TPM_phosphatase"/>
    <property type="match status" value="1"/>
</dbReference>
<feature type="chain" id="PRO_5023936853" evidence="1">
    <location>
        <begin position="22"/>
        <end position="170"/>
    </location>
</feature>
<proteinExistence type="predicted"/>